<name>M7T3V8_EUTLA</name>
<gene>
    <name evidence="2" type="ORF">UCREL1_1697</name>
</gene>
<dbReference type="AlphaFoldDB" id="M7T3V8"/>
<dbReference type="Proteomes" id="UP000012174">
    <property type="component" value="Unassembled WGS sequence"/>
</dbReference>
<dbReference type="HOGENOM" id="CLU_043562_0_0_1"/>
<dbReference type="OMA" id="HERICNQ"/>
<feature type="compositionally biased region" description="Basic and acidic residues" evidence="1">
    <location>
        <begin position="290"/>
        <end position="323"/>
    </location>
</feature>
<dbReference type="eggNOG" id="ENOG502RJ3F">
    <property type="taxonomic scope" value="Eukaryota"/>
</dbReference>
<proteinExistence type="predicted"/>
<dbReference type="OrthoDB" id="3513679at2759"/>
<reference evidence="3" key="1">
    <citation type="journal article" date="2013" name="Genome Announc.">
        <title>Draft genome sequence of the grapevine dieback fungus Eutypa lata UCR-EL1.</title>
        <authorList>
            <person name="Blanco-Ulate B."/>
            <person name="Rolshausen P.E."/>
            <person name="Cantu D."/>
        </authorList>
    </citation>
    <scope>NUCLEOTIDE SEQUENCE [LARGE SCALE GENOMIC DNA]</scope>
    <source>
        <strain evidence="3">UCR-EL1</strain>
    </source>
</reference>
<protein>
    <submittedName>
        <fullName evidence="2">Uncharacterized protein</fullName>
    </submittedName>
</protein>
<evidence type="ECO:0000313" key="2">
    <source>
        <dbReference type="EMBL" id="EMR71267.1"/>
    </source>
</evidence>
<sequence>MVYTFRRNGSLLDWLHDYLYDAWLRPYRNTVEYGDFIASVTLVVRPLTEYGAWTRVIEHGQPPEAVADALRRMAKVHIHMGNEAERSLSRASELLEQYRNGIPMDDVAGTLDEEQEAQKHYILRPLFRALIIVVVEHDVEDRLKNYRDDIGKAPVYLVRTGHDAGLSAPITFESLSSGGELLPGAAPYEGPDTMFVHTTLRAAVKFVQDLDEREQAALGRREDQAIESPRALELVRNHAKRWGWEGIEVAGPSSTWVDTTEFPKWMGSGAALVAFQDRTRVRQNLDSSEEAYREKWEREAKEEKERLEKQREDVRERELAGCR</sequence>
<dbReference type="KEGG" id="ela:UCREL1_1697"/>
<evidence type="ECO:0000313" key="3">
    <source>
        <dbReference type="Proteomes" id="UP000012174"/>
    </source>
</evidence>
<keyword evidence="3" id="KW-1185">Reference proteome</keyword>
<evidence type="ECO:0000256" key="1">
    <source>
        <dbReference type="SAM" id="MobiDB-lite"/>
    </source>
</evidence>
<feature type="region of interest" description="Disordered" evidence="1">
    <location>
        <begin position="285"/>
        <end position="323"/>
    </location>
</feature>
<dbReference type="EMBL" id="KB705670">
    <property type="protein sequence ID" value="EMR71267.1"/>
    <property type="molecule type" value="Genomic_DNA"/>
</dbReference>
<organism evidence="2 3">
    <name type="scientific">Eutypa lata (strain UCR-EL1)</name>
    <name type="common">Grapevine dieback disease fungus</name>
    <name type="synonym">Eutypa armeniacae</name>
    <dbReference type="NCBI Taxonomy" id="1287681"/>
    <lineage>
        <taxon>Eukaryota</taxon>
        <taxon>Fungi</taxon>
        <taxon>Dikarya</taxon>
        <taxon>Ascomycota</taxon>
        <taxon>Pezizomycotina</taxon>
        <taxon>Sordariomycetes</taxon>
        <taxon>Xylariomycetidae</taxon>
        <taxon>Xylariales</taxon>
        <taxon>Diatrypaceae</taxon>
        <taxon>Eutypa</taxon>
    </lineage>
</organism>
<accession>M7T3V8</accession>